<dbReference type="InterPro" id="IPR029063">
    <property type="entry name" value="SAM-dependent_MTases_sf"/>
</dbReference>
<dbReference type="HOGENOM" id="CLU_037990_0_0_6"/>
<comment type="caution">
    <text evidence="6">Lacks conserved residue(s) required for the propagation of feature annotation.</text>
</comment>
<dbReference type="Proteomes" id="UP000003374">
    <property type="component" value="Unassembled WGS sequence"/>
</dbReference>
<keyword evidence="4 6" id="KW-0831">Ubiquinone biosynthesis</keyword>
<dbReference type="PROSITE" id="PS51608">
    <property type="entry name" value="SAM_MT_UBIE"/>
    <property type="match status" value="1"/>
</dbReference>
<dbReference type="OrthoDB" id="9808140at2"/>
<evidence type="ECO:0000256" key="4">
    <source>
        <dbReference type="ARBA" id="ARBA00022688"/>
    </source>
</evidence>
<dbReference type="GO" id="GO:0032259">
    <property type="term" value="P:methylation"/>
    <property type="evidence" value="ECO:0007669"/>
    <property type="project" value="UniProtKB-KW"/>
</dbReference>
<evidence type="ECO:0000256" key="5">
    <source>
        <dbReference type="ARBA" id="ARBA00022691"/>
    </source>
</evidence>
<dbReference type="EMBL" id="AAOF01000016">
    <property type="protein sequence ID" value="EAR20810.1"/>
    <property type="molecule type" value="Genomic_DNA"/>
</dbReference>
<keyword evidence="5 6" id="KW-0949">S-adenosyl-L-methionine</keyword>
<keyword evidence="2 6" id="KW-0489">Methyltransferase</keyword>
<dbReference type="InterPro" id="IPR023576">
    <property type="entry name" value="UbiE/COQ5_MeTrFase_CS"/>
</dbReference>
<comment type="catalytic activity">
    <reaction evidence="6">
        <text>a 2-demethylmenaquinol + S-adenosyl-L-methionine = a menaquinol + S-adenosyl-L-homocysteine + H(+)</text>
        <dbReference type="Rhea" id="RHEA:42640"/>
        <dbReference type="Rhea" id="RHEA-COMP:9539"/>
        <dbReference type="Rhea" id="RHEA-COMP:9563"/>
        <dbReference type="ChEBI" id="CHEBI:15378"/>
        <dbReference type="ChEBI" id="CHEBI:18151"/>
        <dbReference type="ChEBI" id="CHEBI:55437"/>
        <dbReference type="ChEBI" id="CHEBI:57856"/>
        <dbReference type="ChEBI" id="CHEBI:59789"/>
        <dbReference type="EC" id="2.1.1.163"/>
    </reaction>
</comment>
<keyword evidence="1 6" id="KW-0474">Menaquinone biosynthesis</keyword>
<feature type="binding site" evidence="6">
    <location>
        <position position="80"/>
    </location>
    <ligand>
        <name>S-adenosyl-L-methionine</name>
        <dbReference type="ChEBI" id="CHEBI:59789"/>
    </ligand>
</feature>
<comment type="pathway">
    <text evidence="6">Cofactor biosynthesis; ubiquinone biosynthesis.</text>
</comment>
<keyword evidence="3 6" id="KW-0808">Transferase</keyword>
<dbReference type="InterPro" id="IPR004033">
    <property type="entry name" value="UbiE/COQ5_MeTrFase"/>
</dbReference>
<sequence>MIAVSSEHPPTPEETHFGFQTVSPTEKTRRVGQVFESVAQRYDLMNDLMSLGLHRLWKQQALRFAGLRPGHRVLDLAAGTADLSRSIANRVGPTGFVMACDINPAMLTLGRDRLTDAGIVGNVGYAIADAERLPFPDQSFERVTIGFGLRNFTHKERALEAIRRVLRPAGRAIILEFSSLYVRPLRPLYDLYSLRFLPLLGRFVARDQDSYRYLAESIRRHPDQQTLKAMMEAAGFEDCDYVNLSGGLVAVHRGHVY</sequence>
<protein>
    <recommendedName>
        <fullName evidence="6">Ubiquinone/menaquinone biosynthesis C-methyltransferase UbiE</fullName>
        <ecNumber evidence="6">2.1.1.163</ecNumber>
        <ecNumber evidence="6">2.1.1.201</ecNumber>
    </recommendedName>
    <alternativeName>
        <fullName evidence="6">2-methoxy-6-polyprenyl-1,4-benzoquinol methylase</fullName>
    </alternativeName>
    <alternativeName>
        <fullName evidence="6">Demethylmenaquinone methyltransferase</fullName>
    </alternativeName>
</protein>
<dbReference type="PANTHER" id="PTHR43591">
    <property type="entry name" value="METHYLTRANSFERASE"/>
    <property type="match status" value="1"/>
</dbReference>
<feature type="binding site" evidence="6">
    <location>
        <position position="101"/>
    </location>
    <ligand>
        <name>S-adenosyl-L-methionine</name>
        <dbReference type="ChEBI" id="CHEBI:59789"/>
    </ligand>
</feature>
<keyword evidence="7" id="KW-0830">Ubiquinone</keyword>
<comment type="pathway">
    <text evidence="6">Quinol/quinone metabolism; menaquinone biosynthesis; menaquinol from 1,4-dihydroxy-2-naphthoate: step 2/2.</text>
</comment>
<evidence type="ECO:0000313" key="7">
    <source>
        <dbReference type="EMBL" id="EAR20810.1"/>
    </source>
</evidence>
<dbReference type="GO" id="GO:0043770">
    <property type="term" value="F:demethylmenaquinone methyltransferase activity"/>
    <property type="evidence" value="ECO:0007669"/>
    <property type="project" value="UniProtKB-UniRule"/>
</dbReference>
<evidence type="ECO:0000256" key="1">
    <source>
        <dbReference type="ARBA" id="ARBA00022428"/>
    </source>
</evidence>
<dbReference type="CDD" id="cd02440">
    <property type="entry name" value="AdoMet_MTases"/>
    <property type="match status" value="1"/>
</dbReference>
<comment type="catalytic activity">
    <reaction evidence="6">
        <text>a 2-methoxy-6-(all-trans-polyprenyl)benzene-1,4-diol + S-adenosyl-L-methionine = a 5-methoxy-2-methyl-3-(all-trans-polyprenyl)benzene-1,4-diol + S-adenosyl-L-homocysteine + H(+)</text>
        <dbReference type="Rhea" id="RHEA:28286"/>
        <dbReference type="Rhea" id="RHEA-COMP:10858"/>
        <dbReference type="Rhea" id="RHEA-COMP:10859"/>
        <dbReference type="ChEBI" id="CHEBI:15378"/>
        <dbReference type="ChEBI" id="CHEBI:57856"/>
        <dbReference type="ChEBI" id="CHEBI:59789"/>
        <dbReference type="ChEBI" id="CHEBI:84166"/>
        <dbReference type="ChEBI" id="CHEBI:84167"/>
        <dbReference type="EC" id="2.1.1.201"/>
    </reaction>
</comment>
<comment type="function">
    <text evidence="6">Methyltransferase required for the conversion of demethylmenaquinol (DMKH2) to menaquinol (MKH2) and the conversion of 2-polyprenyl-6-methoxy-1,4-benzoquinol (DDMQH2) to 2-polyprenyl-3-methyl-6-methoxy-1,4-benzoquinol (DMQH2).</text>
</comment>
<evidence type="ECO:0000256" key="2">
    <source>
        <dbReference type="ARBA" id="ARBA00022603"/>
    </source>
</evidence>
<dbReference type="Gene3D" id="3.40.50.150">
    <property type="entry name" value="Vaccinia Virus protein VP39"/>
    <property type="match status" value="1"/>
</dbReference>
<organism evidence="7 8">
    <name type="scientific">Nitrococcus mobilis Nb-231</name>
    <dbReference type="NCBI Taxonomy" id="314278"/>
    <lineage>
        <taxon>Bacteria</taxon>
        <taxon>Pseudomonadati</taxon>
        <taxon>Pseudomonadota</taxon>
        <taxon>Gammaproteobacteria</taxon>
        <taxon>Chromatiales</taxon>
        <taxon>Ectothiorhodospiraceae</taxon>
        <taxon>Nitrococcus</taxon>
    </lineage>
</organism>
<accession>A4BTY9</accession>
<dbReference type="UniPathway" id="UPA00232"/>
<dbReference type="HAMAP" id="MF_01813">
    <property type="entry name" value="MenG_UbiE_methyltr"/>
    <property type="match status" value="1"/>
</dbReference>
<proteinExistence type="inferred from homology"/>
<dbReference type="STRING" id="314278.NB231_11054"/>
<evidence type="ECO:0000313" key="8">
    <source>
        <dbReference type="Proteomes" id="UP000003374"/>
    </source>
</evidence>
<dbReference type="Pfam" id="PF01209">
    <property type="entry name" value="Ubie_methyltran"/>
    <property type="match status" value="1"/>
</dbReference>
<keyword evidence="8" id="KW-1185">Reference proteome</keyword>
<dbReference type="AlphaFoldDB" id="A4BTY9"/>
<feature type="binding site" evidence="6">
    <location>
        <begin position="129"/>
        <end position="130"/>
    </location>
    <ligand>
        <name>S-adenosyl-L-methionine</name>
        <dbReference type="ChEBI" id="CHEBI:59789"/>
    </ligand>
</feature>
<dbReference type="GO" id="GO:0009234">
    <property type="term" value="P:menaquinone biosynthetic process"/>
    <property type="evidence" value="ECO:0007669"/>
    <property type="project" value="UniProtKB-UniRule"/>
</dbReference>
<comment type="similarity">
    <text evidence="6">Belongs to the class I-like SAM-binding methyltransferase superfamily. MenG/UbiE family.</text>
</comment>
<dbReference type="GO" id="GO:0009060">
    <property type="term" value="P:aerobic respiration"/>
    <property type="evidence" value="ECO:0007669"/>
    <property type="project" value="UniProtKB-UniRule"/>
</dbReference>
<gene>
    <name evidence="6" type="primary">ubiE</name>
    <name evidence="7" type="ORF">NB231_11054</name>
</gene>
<comment type="caution">
    <text evidence="7">The sequence shown here is derived from an EMBL/GenBank/DDBJ whole genome shotgun (WGS) entry which is preliminary data.</text>
</comment>
<dbReference type="EC" id="2.1.1.201" evidence="6"/>
<dbReference type="EC" id="2.1.1.163" evidence="6"/>
<dbReference type="UniPathway" id="UPA00079">
    <property type="reaction ID" value="UER00169"/>
</dbReference>
<dbReference type="PANTHER" id="PTHR43591:SF24">
    <property type="entry name" value="2-METHOXY-6-POLYPRENYL-1,4-BENZOQUINOL METHYLASE, MITOCHONDRIAL"/>
    <property type="match status" value="1"/>
</dbReference>
<dbReference type="PROSITE" id="PS01183">
    <property type="entry name" value="UBIE_1"/>
    <property type="match status" value="1"/>
</dbReference>
<dbReference type="RefSeq" id="WP_005002539.1">
    <property type="nucleotide sequence ID" value="NZ_CH672427.1"/>
</dbReference>
<dbReference type="NCBIfam" id="TIGR01934">
    <property type="entry name" value="MenG_MenH_UbiE"/>
    <property type="match status" value="1"/>
</dbReference>
<dbReference type="GO" id="GO:0008425">
    <property type="term" value="F:2-methoxy-6-polyprenyl-1,4-benzoquinol methyltransferase activity"/>
    <property type="evidence" value="ECO:0007669"/>
    <property type="project" value="UniProtKB-UniRule"/>
</dbReference>
<name>A4BTY9_9GAMM</name>
<evidence type="ECO:0000256" key="6">
    <source>
        <dbReference type="HAMAP-Rule" id="MF_01813"/>
    </source>
</evidence>
<evidence type="ECO:0000256" key="3">
    <source>
        <dbReference type="ARBA" id="ARBA00022679"/>
    </source>
</evidence>
<dbReference type="eggNOG" id="COG2226">
    <property type="taxonomic scope" value="Bacteria"/>
</dbReference>
<reference evidence="7 8" key="1">
    <citation type="submission" date="2006-02" db="EMBL/GenBank/DDBJ databases">
        <authorList>
            <person name="Waterbury J."/>
            <person name="Ferriera S."/>
            <person name="Johnson J."/>
            <person name="Kravitz S."/>
            <person name="Halpern A."/>
            <person name="Remington K."/>
            <person name="Beeson K."/>
            <person name="Tran B."/>
            <person name="Rogers Y.-H."/>
            <person name="Friedman R."/>
            <person name="Venter J.C."/>
        </authorList>
    </citation>
    <scope>NUCLEOTIDE SEQUENCE [LARGE SCALE GENOMIC DNA]</scope>
    <source>
        <strain evidence="7 8">Nb-231</strain>
    </source>
</reference>
<dbReference type="SUPFAM" id="SSF53335">
    <property type="entry name" value="S-adenosyl-L-methionine-dependent methyltransferases"/>
    <property type="match status" value="1"/>
</dbReference>